<reference evidence="3" key="1">
    <citation type="journal article" date="2019" name="Int. J. Syst. Evol. Microbiol.">
        <title>The Global Catalogue of Microorganisms (GCM) 10K type strain sequencing project: providing services to taxonomists for standard genome sequencing and annotation.</title>
        <authorList>
            <consortium name="The Broad Institute Genomics Platform"/>
            <consortium name="The Broad Institute Genome Sequencing Center for Infectious Disease"/>
            <person name="Wu L."/>
            <person name="Ma J."/>
        </authorList>
    </citation>
    <scope>NUCLEOTIDE SEQUENCE [LARGE SCALE GENOMIC DNA]</scope>
    <source>
        <strain evidence="3">KCTC 52449</strain>
    </source>
</reference>
<name>A0ABV7K193_9ALTE</name>
<evidence type="ECO:0000256" key="1">
    <source>
        <dbReference type="SAM" id="Phobius"/>
    </source>
</evidence>
<evidence type="ECO:0000313" key="3">
    <source>
        <dbReference type="Proteomes" id="UP001595477"/>
    </source>
</evidence>
<protein>
    <submittedName>
        <fullName evidence="2">Uncharacterized protein</fullName>
    </submittedName>
</protein>
<dbReference type="RefSeq" id="WP_123324995.1">
    <property type="nucleotide sequence ID" value="NZ_JBHRSX010000034.1"/>
</dbReference>
<dbReference type="Proteomes" id="UP001595477">
    <property type="component" value="Unassembled WGS sequence"/>
</dbReference>
<comment type="caution">
    <text evidence="2">The sequence shown here is derived from an EMBL/GenBank/DDBJ whole genome shotgun (WGS) entry which is preliminary data.</text>
</comment>
<feature type="transmembrane region" description="Helical" evidence="1">
    <location>
        <begin position="76"/>
        <end position="95"/>
    </location>
</feature>
<keyword evidence="1" id="KW-0472">Membrane</keyword>
<sequence>MEATKTTSFIAGVLLVLSEAVIEFYSLPGGVFAFTFFSLIFLLVIGKQIIGEYQRQLRTEYDFDKKPWYEPDTLRFAVNILIRMLFFILGFISAAESMKLVIGI</sequence>
<organism evidence="2 3">
    <name type="scientific">Alteromonas oceani</name>
    <dbReference type="NCBI Taxonomy" id="2071609"/>
    <lineage>
        <taxon>Bacteria</taxon>
        <taxon>Pseudomonadati</taxon>
        <taxon>Pseudomonadota</taxon>
        <taxon>Gammaproteobacteria</taxon>
        <taxon>Alteromonadales</taxon>
        <taxon>Alteromonadaceae</taxon>
        <taxon>Alteromonas/Salinimonas group</taxon>
        <taxon>Alteromonas</taxon>
    </lineage>
</organism>
<gene>
    <name evidence="2" type="ORF">ACFOEW_14895</name>
</gene>
<feature type="transmembrane region" description="Helical" evidence="1">
    <location>
        <begin position="30"/>
        <end position="50"/>
    </location>
</feature>
<keyword evidence="1" id="KW-0812">Transmembrane</keyword>
<proteinExistence type="predicted"/>
<evidence type="ECO:0000313" key="2">
    <source>
        <dbReference type="EMBL" id="MFC3203102.1"/>
    </source>
</evidence>
<accession>A0ABV7K193</accession>
<keyword evidence="3" id="KW-1185">Reference proteome</keyword>
<keyword evidence="1" id="KW-1133">Transmembrane helix</keyword>
<dbReference type="EMBL" id="JBHRSX010000034">
    <property type="protein sequence ID" value="MFC3203102.1"/>
    <property type="molecule type" value="Genomic_DNA"/>
</dbReference>